<feature type="transmembrane region" description="Helical" evidence="1">
    <location>
        <begin position="78"/>
        <end position="98"/>
    </location>
</feature>
<keyword evidence="3" id="KW-1185">Reference proteome</keyword>
<accession>A0ABZ1K165</accession>
<name>A0ABZ1K165_9ACTN</name>
<organism evidence="2 3">
    <name type="scientific">[Kitasatospora] papulosa</name>
    <dbReference type="NCBI Taxonomy" id="1464011"/>
    <lineage>
        <taxon>Bacteria</taxon>
        <taxon>Bacillati</taxon>
        <taxon>Actinomycetota</taxon>
        <taxon>Actinomycetes</taxon>
        <taxon>Kitasatosporales</taxon>
        <taxon>Streptomycetaceae</taxon>
        <taxon>Streptomyces</taxon>
    </lineage>
</organism>
<gene>
    <name evidence="2" type="ORF">OG560_10935</name>
</gene>
<dbReference type="RefSeq" id="WP_097241365.1">
    <property type="nucleotide sequence ID" value="NZ_CP108135.1"/>
</dbReference>
<feature type="transmembrane region" description="Helical" evidence="1">
    <location>
        <begin position="7"/>
        <end position="30"/>
    </location>
</feature>
<keyword evidence="1" id="KW-1133">Transmembrane helix</keyword>
<feature type="transmembrane region" description="Helical" evidence="1">
    <location>
        <begin position="42"/>
        <end position="66"/>
    </location>
</feature>
<sequence length="106" mass="11142">MPVTWTVALSLDFVLTCVSAMVLAGIGLLMPAFTEDYDGSTAPWTAGFLTGAVILLGSLALSFVVLRSDKDGTRRIGLLLSLLRLGLIVFAAVGYVMYGVVVVESS</sequence>
<keyword evidence="1" id="KW-0812">Transmembrane</keyword>
<dbReference type="GeneID" id="95065942"/>
<evidence type="ECO:0000313" key="2">
    <source>
        <dbReference type="EMBL" id="WTP65914.1"/>
    </source>
</evidence>
<evidence type="ECO:0000313" key="3">
    <source>
        <dbReference type="Proteomes" id="UP001622496"/>
    </source>
</evidence>
<protein>
    <submittedName>
        <fullName evidence="2">Uncharacterized protein</fullName>
    </submittedName>
</protein>
<dbReference type="EMBL" id="CP108135">
    <property type="protein sequence ID" value="WTP65914.1"/>
    <property type="molecule type" value="Genomic_DNA"/>
</dbReference>
<reference evidence="2 3" key="1">
    <citation type="submission" date="2022-10" db="EMBL/GenBank/DDBJ databases">
        <title>The complete genomes of actinobacterial strains from the NBC collection.</title>
        <authorList>
            <person name="Joergensen T.S."/>
            <person name="Alvarez Arevalo M."/>
            <person name="Sterndorff E.B."/>
            <person name="Faurdal D."/>
            <person name="Vuksanovic O."/>
            <person name="Mourched A.-S."/>
            <person name="Charusanti P."/>
            <person name="Shaw S."/>
            <person name="Blin K."/>
            <person name="Weber T."/>
        </authorList>
    </citation>
    <scope>NUCLEOTIDE SEQUENCE [LARGE SCALE GENOMIC DNA]</scope>
    <source>
        <strain evidence="2 3">NBC_00185</strain>
    </source>
</reference>
<proteinExistence type="predicted"/>
<evidence type="ECO:0000256" key="1">
    <source>
        <dbReference type="SAM" id="Phobius"/>
    </source>
</evidence>
<keyword evidence="1" id="KW-0472">Membrane</keyword>
<dbReference type="Proteomes" id="UP001622496">
    <property type="component" value="Chromosome"/>
</dbReference>